<sequence length="47" mass="5145">MTLSIVPDGTREAELSHSPTAYRDTIDEAIVICQTCRHGGHPSHILD</sequence>
<reference evidence="1 2" key="1">
    <citation type="submission" date="2016-03" db="EMBL/GenBank/DDBJ databases">
        <title>Comparative genomics of the ectomycorrhizal sister species Rhizopogon vinicolor and Rhizopogon vesiculosus (Basidiomycota: Boletales) reveals a divergence of the mating type B locus.</title>
        <authorList>
            <person name="Mujic A.B."/>
            <person name="Kuo A."/>
            <person name="Tritt A."/>
            <person name="Lipzen A."/>
            <person name="Chen C."/>
            <person name="Johnson J."/>
            <person name="Sharma A."/>
            <person name="Barry K."/>
            <person name="Grigoriev I.V."/>
            <person name="Spatafora J.W."/>
        </authorList>
    </citation>
    <scope>NUCLEOTIDE SEQUENCE [LARGE SCALE GENOMIC DNA]</scope>
    <source>
        <strain evidence="1 2">AM-OR11-056</strain>
    </source>
</reference>
<dbReference type="STRING" id="180088.A0A1J8QFN2"/>
<protein>
    <submittedName>
        <fullName evidence="1">Uncharacterized protein</fullName>
    </submittedName>
</protein>
<name>A0A1J8QFN2_9AGAM</name>
<dbReference type="EMBL" id="LVVM01006378">
    <property type="protein sequence ID" value="OJA08210.1"/>
    <property type="molecule type" value="Genomic_DNA"/>
</dbReference>
<evidence type="ECO:0000313" key="2">
    <source>
        <dbReference type="Proteomes" id="UP000183567"/>
    </source>
</evidence>
<organism evidence="1 2">
    <name type="scientific">Rhizopogon vesiculosus</name>
    <dbReference type="NCBI Taxonomy" id="180088"/>
    <lineage>
        <taxon>Eukaryota</taxon>
        <taxon>Fungi</taxon>
        <taxon>Dikarya</taxon>
        <taxon>Basidiomycota</taxon>
        <taxon>Agaricomycotina</taxon>
        <taxon>Agaricomycetes</taxon>
        <taxon>Agaricomycetidae</taxon>
        <taxon>Boletales</taxon>
        <taxon>Suillineae</taxon>
        <taxon>Rhizopogonaceae</taxon>
        <taxon>Rhizopogon</taxon>
    </lineage>
</organism>
<accession>A0A1J8QFN2</accession>
<proteinExistence type="predicted"/>
<keyword evidence="2" id="KW-1185">Reference proteome</keyword>
<dbReference type="AlphaFoldDB" id="A0A1J8QFN2"/>
<dbReference type="OrthoDB" id="341486at2759"/>
<dbReference type="Proteomes" id="UP000183567">
    <property type="component" value="Unassembled WGS sequence"/>
</dbReference>
<evidence type="ECO:0000313" key="1">
    <source>
        <dbReference type="EMBL" id="OJA08210.1"/>
    </source>
</evidence>
<gene>
    <name evidence="1" type="ORF">AZE42_08907</name>
</gene>
<comment type="caution">
    <text evidence="1">The sequence shown here is derived from an EMBL/GenBank/DDBJ whole genome shotgun (WGS) entry which is preliminary data.</text>
</comment>